<evidence type="ECO:0000313" key="2">
    <source>
        <dbReference type="Proteomes" id="UP000193006"/>
    </source>
</evidence>
<dbReference type="STRING" id="199441.BkAM31D_09470"/>
<protein>
    <submittedName>
        <fullName evidence="1">Putative spore germination protein GerPE</fullName>
    </submittedName>
</protein>
<dbReference type="InterPro" id="IPR024496">
    <property type="entry name" value="Spore_germ_GerPE"/>
</dbReference>
<keyword evidence="2" id="KW-1185">Reference proteome</keyword>
<gene>
    <name evidence="1" type="primary">gerPE</name>
    <name evidence="1" type="ORF">BkAM31D_09470</name>
</gene>
<accession>A0A1X9MD60</accession>
<organism evidence="1 2">
    <name type="scientific">Halalkalibacter krulwichiae</name>
    <dbReference type="NCBI Taxonomy" id="199441"/>
    <lineage>
        <taxon>Bacteria</taxon>
        <taxon>Bacillati</taxon>
        <taxon>Bacillota</taxon>
        <taxon>Bacilli</taxon>
        <taxon>Bacillales</taxon>
        <taxon>Bacillaceae</taxon>
        <taxon>Halalkalibacter</taxon>
    </lineage>
</organism>
<dbReference type="Pfam" id="PF10970">
    <property type="entry name" value="GerPE"/>
    <property type="match status" value="1"/>
</dbReference>
<evidence type="ECO:0000313" key="1">
    <source>
        <dbReference type="EMBL" id="ARK30063.1"/>
    </source>
</evidence>
<dbReference type="EMBL" id="CP020814">
    <property type="protein sequence ID" value="ARK30063.1"/>
    <property type="molecule type" value="Genomic_DNA"/>
</dbReference>
<dbReference type="AlphaFoldDB" id="A0A1X9MD60"/>
<dbReference type="Proteomes" id="UP000193006">
    <property type="component" value="Chromosome"/>
</dbReference>
<proteinExistence type="predicted"/>
<reference evidence="1 2" key="1">
    <citation type="submission" date="2017-04" db="EMBL/GenBank/DDBJ databases">
        <title>Bacillus krulwichiae AM31D Genome sequencing and assembly.</title>
        <authorList>
            <person name="Krulwich T.A."/>
            <person name="Anastor L."/>
            <person name="Ehrlich R."/>
            <person name="Ehrlich G.D."/>
            <person name="Janto B."/>
        </authorList>
    </citation>
    <scope>NUCLEOTIDE SEQUENCE [LARGE SCALE GENOMIC DNA]</scope>
    <source>
        <strain evidence="1 2">AM31D</strain>
    </source>
</reference>
<dbReference type="RefSeq" id="WP_066151845.1">
    <property type="nucleotide sequence ID" value="NZ_CP020814.1"/>
</dbReference>
<name>A0A1X9MD60_9BACI</name>
<dbReference type="KEGG" id="bkw:BkAM31D_09470"/>
<sequence length="122" mass="13810">MLKRISVVKLIDVQVVTFSSVLEIGDAEEITPRHKALAVQREKELFYGREGNFNQYPLFSREIPKPQMDGSLIITRRNESHFINVNHIDITSISAGSIAQIGSNRLIDAEARVKHIRQLLGD</sequence>